<keyword evidence="2 6" id="KW-0808">Transferase</keyword>
<comment type="caution">
    <text evidence="8">The sequence shown here is derived from an EMBL/GenBank/DDBJ whole genome shotgun (WGS) entry which is preliminary data.</text>
</comment>
<dbReference type="Gene3D" id="3.40.50.170">
    <property type="entry name" value="Formyl transferase, N-terminal domain"/>
    <property type="match status" value="1"/>
</dbReference>
<comment type="pathway">
    <text evidence="1 6">Purine metabolism; IMP biosynthesis via de novo pathway; N(2)-formyl-N(1)-(5-phospho-D-ribosyl)glycinamide from N(1)-(5-phospho-D-ribosyl)glycinamide (10-formyl THF route): step 1/1.</text>
</comment>
<dbReference type="Proteomes" id="UP001484239">
    <property type="component" value="Unassembled WGS sequence"/>
</dbReference>
<evidence type="ECO:0000313" key="9">
    <source>
        <dbReference type="Proteomes" id="UP001484239"/>
    </source>
</evidence>
<proteinExistence type="inferred from homology"/>
<reference evidence="8 9" key="1">
    <citation type="submission" date="2024-02" db="EMBL/GenBank/DDBJ databases">
        <title>A novel Gemmatimonadota bacterium.</title>
        <authorList>
            <person name="Du Z.-J."/>
            <person name="Ye Y.-Q."/>
        </authorList>
    </citation>
    <scope>NUCLEOTIDE SEQUENCE [LARGE SCALE GENOMIC DNA]</scope>
    <source>
        <strain evidence="8 9">DH-20</strain>
    </source>
</reference>
<dbReference type="SUPFAM" id="SSF53328">
    <property type="entry name" value="Formyltransferase"/>
    <property type="match status" value="1"/>
</dbReference>
<dbReference type="GO" id="GO:0004644">
    <property type="term" value="F:phosphoribosylglycinamide formyltransferase activity"/>
    <property type="evidence" value="ECO:0007669"/>
    <property type="project" value="UniProtKB-EC"/>
</dbReference>
<dbReference type="InterPro" id="IPR001555">
    <property type="entry name" value="GART_AS"/>
</dbReference>
<sequence>MTSAAPRRLPAAVFASGGGSNFQALLDHGRDAAAPWSCALLVVDRPCGAEERAIAAGVPVRRVPVAGRPADEVAAETLAALEAAGIEMICLAGYLRLVPAPVVRRWSGRILNVHPALLPAFGGKGMWGRHVHAAVLESGARLSGPTVHLVDEAYDEGRILAQWPVAVQPDDTPEALAARVLEVEHRLYPRVADHLARAIAVGHRPEPMILSPGHFGPAEHAGP</sequence>
<feature type="binding site" evidence="6">
    <location>
        <begin position="19"/>
        <end position="21"/>
    </location>
    <ligand>
        <name>N(1)-(5-phospho-beta-D-ribosyl)glycinamide</name>
        <dbReference type="ChEBI" id="CHEBI:143788"/>
    </ligand>
</feature>
<evidence type="ECO:0000256" key="2">
    <source>
        <dbReference type="ARBA" id="ARBA00022679"/>
    </source>
</evidence>
<dbReference type="EC" id="2.1.2.2" evidence="6"/>
<protein>
    <recommendedName>
        <fullName evidence="6">Phosphoribosylglycinamide formyltransferase</fullName>
        <ecNumber evidence="6">2.1.2.2</ecNumber>
    </recommendedName>
    <alternativeName>
        <fullName evidence="6">5'-phosphoribosylglycinamide transformylase</fullName>
    </alternativeName>
    <alternativeName>
        <fullName evidence="6">GAR transformylase</fullName>
        <shortName evidence="6">GART</shortName>
    </alternativeName>
</protein>
<feature type="site" description="Raises pKa of active site His" evidence="6">
    <location>
        <position position="155"/>
    </location>
</feature>
<evidence type="ECO:0000259" key="7">
    <source>
        <dbReference type="Pfam" id="PF00551"/>
    </source>
</evidence>
<dbReference type="PANTHER" id="PTHR43369:SF2">
    <property type="entry name" value="PHOSPHORIBOSYLGLYCINAMIDE FORMYLTRANSFERASE"/>
    <property type="match status" value="1"/>
</dbReference>
<feature type="binding site" evidence="6">
    <location>
        <begin position="95"/>
        <end position="98"/>
    </location>
    <ligand>
        <name>(6R)-10-formyltetrahydrofolate</name>
        <dbReference type="ChEBI" id="CHEBI:195366"/>
    </ligand>
</feature>
<evidence type="ECO:0000256" key="4">
    <source>
        <dbReference type="ARBA" id="ARBA00038440"/>
    </source>
</evidence>
<dbReference type="Pfam" id="PF00551">
    <property type="entry name" value="Formyl_trans_N"/>
    <property type="match status" value="1"/>
</dbReference>
<organism evidence="8 9">
    <name type="scientific">Gaopeijia maritima</name>
    <dbReference type="NCBI Taxonomy" id="3119007"/>
    <lineage>
        <taxon>Bacteria</taxon>
        <taxon>Pseudomonadati</taxon>
        <taxon>Gemmatimonadota</taxon>
        <taxon>Longimicrobiia</taxon>
        <taxon>Gaopeijiales</taxon>
        <taxon>Gaopeijiaceae</taxon>
        <taxon>Gaopeijia</taxon>
    </lineage>
</organism>
<comment type="function">
    <text evidence="6">Catalyzes the transfer of a formyl group from 10-formyltetrahydrofolate to 5-phospho-ribosyl-glycinamide (GAR), producing 5-phospho-ribosyl-N-formylglycinamide (FGAR) and tetrahydrofolate.</text>
</comment>
<dbReference type="InterPro" id="IPR002376">
    <property type="entry name" value="Formyl_transf_N"/>
</dbReference>
<name>A0ABU9E903_9BACT</name>
<evidence type="ECO:0000256" key="3">
    <source>
        <dbReference type="ARBA" id="ARBA00022755"/>
    </source>
</evidence>
<comment type="similarity">
    <text evidence="4 6">Belongs to the GART family.</text>
</comment>
<feature type="binding site" evidence="6">
    <location>
        <position position="68"/>
    </location>
    <ligand>
        <name>(6R)-10-formyltetrahydrofolate</name>
        <dbReference type="ChEBI" id="CHEBI:195366"/>
    </ligand>
</feature>
<feature type="active site" description="Proton donor" evidence="6">
    <location>
        <position position="114"/>
    </location>
</feature>
<comment type="catalytic activity">
    <reaction evidence="5 6">
        <text>N(1)-(5-phospho-beta-D-ribosyl)glycinamide + (6R)-10-formyltetrahydrofolate = N(2)-formyl-N(1)-(5-phospho-beta-D-ribosyl)glycinamide + (6S)-5,6,7,8-tetrahydrofolate + H(+)</text>
        <dbReference type="Rhea" id="RHEA:15053"/>
        <dbReference type="ChEBI" id="CHEBI:15378"/>
        <dbReference type="ChEBI" id="CHEBI:57453"/>
        <dbReference type="ChEBI" id="CHEBI:143788"/>
        <dbReference type="ChEBI" id="CHEBI:147286"/>
        <dbReference type="ChEBI" id="CHEBI:195366"/>
        <dbReference type="EC" id="2.1.2.2"/>
    </reaction>
</comment>
<keyword evidence="3 6" id="KW-0658">Purine biosynthesis</keyword>
<accession>A0ABU9E903</accession>
<dbReference type="RefSeq" id="WP_405274702.1">
    <property type="nucleotide sequence ID" value="NZ_JBBHLI010000002.1"/>
</dbReference>
<evidence type="ECO:0000256" key="5">
    <source>
        <dbReference type="ARBA" id="ARBA00047664"/>
    </source>
</evidence>
<evidence type="ECO:0000256" key="6">
    <source>
        <dbReference type="HAMAP-Rule" id="MF_01930"/>
    </source>
</evidence>
<dbReference type="EMBL" id="JBBHLI010000002">
    <property type="protein sequence ID" value="MEK9500542.1"/>
    <property type="molecule type" value="Genomic_DNA"/>
</dbReference>
<dbReference type="CDD" id="cd08645">
    <property type="entry name" value="FMT_core_GART"/>
    <property type="match status" value="1"/>
</dbReference>
<feature type="domain" description="Formyl transferase N-terminal" evidence="7">
    <location>
        <begin position="12"/>
        <end position="191"/>
    </location>
</feature>
<dbReference type="PROSITE" id="PS00373">
    <property type="entry name" value="GART"/>
    <property type="match status" value="1"/>
</dbReference>
<evidence type="ECO:0000256" key="1">
    <source>
        <dbReference type="ARBA" id="ARBA00005054"/>
    </source>
</evidence>
<gene>
    <name evidence="6" type="primary">purN</name>
    <name evidence="8" type="ORF">WI372_06105</name>
</gene>
<dbReference type="InterPro" id="IPR036477">
    <property type="entry name" value="Formyl_transf_N_sf"/>
</dbReference>
<dbReference type="HAMAP" id="MF_01930">
    <property type="entry name" value="PurN"/>
    <property type="match status" value="1"/>
</dbReference>
<keyword evidence="9" id="KW-1185">Reference proteome</keyword>
<dbReference type="PANTHER" id="PTHR43369">
    <property type="entry name" value="PHOSPHORIBOSYLGLYCINAMIDE FORMYLTRANSFERASE"/>
    <property type="match status" value="1"/>
</dbReference>
<dbReference type="InterPro" id="IPR004607">
    <property type="entry name" value="GART"/>
</dbReference>
<feature type="binding site" evidence="6">
    <location>
        <position position="112"/>
    </location>
    <ligand>
        <name>(6R)-10-formyltetrahydrofolate</name>
        <dbReference type="ChEBI" id="CHEBI:195366"/>
    </ligand>
</feature>
<evidence type="ECO:0000313" key="8">
    <source>
        <dbReference type="EMBL" id="MEK9500542.1"/>
    </source>
</evidence>